<keyword evidence="3" id="KW-0328">Glycosyltransferase</keyword>
<accession>A0ABW5B105</accession>
<dbReference type="Gene3D" id="3.40.50.2000">
    <property type="entry name" value="Glycogen Phosphorylase B"/>
    <property type="match status" value="1"/>
</dbReference>
<evidence type="ECO:0000259" key="2">
    <source>
        <dbReference type="Pfam" id="PF00534"/>
    </source>
</evidence>
<keyword evidence="4" id="KW-1185">Reference proteome</keyword>
<organism evidence="3 4">
    <name type="scientific">Aquimarina celericrescens</name>
    <dbReference type="NCBI Taxonomy" id="1964542"/>
    <lineage>
        <taxon>Bacteria</taxon>
        <taxon>Pseudomonadati</taxon>
        <taxon>Bacteroidota</taxon>
        <taxon>Flavobacteriia</taxon>
        <taxon>Flavobacteriales</taxon>
        <taxon>Flavobacteriaceae</taxon>
        <taxon>Aquimarina</taxon>
    </lineage>
</organism>
<dbReference type="Pfam" id="PF00534">
    <property type="entry name" value="Glycos_transf_1"/>
    <property type="match status" value="1"/>
</dbReference>
<evidence type="ECO:0000313" key="4">
    <source>
        <dbReference type="Proteomes" id="UP001597344"/>
    </source>
</evidence>
<dbReference type="EMBL" id="JBHUHY010000017">
    <property type="protein sequence ID" value="MFD2188641.1"/>
    <property type="molecule type" value="Genomic_DNA"/>
</dbReference>
<dbReference type="CDD" id="cd03801">
    <property type="entry name" value="GT4_PimA-like"/>
    <property type="match status" value="1"/>
</dbReference>
<dbReference type="RefSeq" id="WP_378321666.1">
    <property type="nucleotide sequence ID" value="NZ_JBHUHY010000017.1"/>
</dbReference>
<feature type="domain" description="Glycosyl transferase family 1" evidence="2">
    <location>
        <begin position="181"/>
        <end position="313"/>
    </location>
</feature>
<comment type="caution">
    <text evidence="3">The sequence shown here is derived from an EMBL/GenBank/DDBJ whole genome shotgun (WGS) entry which is preliminary data.</text>
</comment>
<reference evidence="4" key="1">
    <citation type="journal article" date="2019" name="Int. J. Syst. Evol. Microbiol.">
        <title>The Global Catalogue of Microorganisms (GCM) 10K type strain sequencing project: providing services to taxonomists for standard genome sequencing and annotation.</title>
        <authorList>
            <consortium name="The Broad Institute Genomics Platform"/>
            <consortium name="The Broad Institute Genome Sequencing Center for Infectious Disease"/>
            <person name="Wu L."/>
            <person name="Ma J."/>
        </authorList>
    </citation>
    <scope>NUCLEOTIDE SEQUENCE [LARGE SCALE GENOMIC DNA]</scope>
    <source>
        <strain evidence="4">DT92</strain>
    </source>
</reference>
<dbReference type="InterPro" id="IPR001296">
    <property type="entry name" value="Glyco_trans_1"/>
</dbReference>
<dbReference type="PANTHER" id="PTHR46401">
    <property type="entry name" value="GLYCOSYLTRANSFERASE WBBK-RELATED"/>
    <property type="match status" value="1"/>
</dbReference>
<evidence type="ECO:0000256" key="1">
    <source>
        <dbReference type="ARBA" id="ARBA00022679"/>
    </source>
</evidence>
<dbReference type="PANTHER" id="PTHR46401:SF2">
    <property type="entry name" value="GLYCOSYLTRANSFERASE WBBK-RELATED"/>
    <property type="match status" value="1"/>
</dbReference>
<dbReference type="SUPFAM" id="SSF53756">
    <property type="entry name" value="UDP-Glycosyltransferase/glycogen phosphorylase"/>
    <property type="match status" value="1"/>
</dbReference>
<name>A0ABW5B105_9FLAO</name>
<sequence>MPKKGNLQERLYFLIFHKWKYGIAILRSKLYKNVKSTRIEKIIYVAREKDKDWIFGAKVRRLSRYSSLNATAYYHNKLRNLPDADGYYYIYQNYFCRCIRSTPNVLNKKNIVMFTHPTWSKKYSKTHVVWCLNKADSVICLNSEIKEYLEEIGVKSSILKVMHIGTSSEFFYYHERKDGGIGFCSNFGTRKNPDLIFNLVRNMPDKKFYLIGRNWEDYNKFKELSQLPNFTYYNNMPYESYPDLYSKIDVFVSPSTLEGGPVPVLESMMSNCVPVASKTGFCPDIIAHGENGFLFEIDSKYQDVIPLIEQAYTLKTNVRNTVLEYTWQNCSKKIDDLFIN</sequence>
<dbReference type="GO" id="GO:0016757">
    <property type="term" value="F:glycosyltransferase activity"/>
    <property type="evidence" value="ECO:0007669"/>
    <property type="project" value="UniProtKB-KW"/>
</dbReference>
<keyword evidence="1 3" id="KW-0808">Transferase</keyword>
<protein>
    <submittedName>
        <fullName evidence="3">Glycosyltransferase family 4 protein</fullName>
        <ecNumber evidence="3">2.4.-.-</ecNumber>
    </submittedName>
</protein>
<dbReference type="Proteomes" id="UP001597344">
    <property type="component" value="Unassembled WGS sequence"/>
</dbReference>
<gene>
    <name evidence="3" type="ORF">ACFSJT_17675</name>
</gene>
<dbReference type="EC" id="2.4.-.-" evidence="3"/>
<evidence type="ECO:0000313" key="3">
    <source>
        <dbReference type="EMBL" id="MFD2188641.1"/>
    </source>
</evidence>
<proteinExistence type="predicted"/>